<name>A0A1S8KZS6_9CLOT</name>
<dbReference type="EMBL" id="CP096983">
    <property type="protein sequence ID" value="URZ11516.1"/>
    <property type="molecule type" value="Genomic_DNA"/>
</dbReference>
<reference evidence="1 2" key="1">
    <citation type="submission" date="2022-04" db="EMBL/GenBank/DDBJ databases">
        <title>Genome sequence of C. roseum typestrain.</title>
        <authorList>
            <person name="Poehlein A."/>
            <person name="Schoch T."/>
            <person name="Duerre P."/>
            <person name="Daniel R."/>
        </authorList>
    </citation>
    <scope>NUCLEOTIDE SEQUENCE [LARGE SCALE GENOMIC DNA]</scope>
    <source>
        <strain evidence="1 2">DSM 7320</strain>
    </source>
</reference>
<dbReference type="AlphaFoldDB" id="A0A1S8KZS6"/>
<accession>A0A1S8KZS6</accession>
<organism evidence="1 2">
    <name type="scientific">Clostridium felsineum</name>
    <dbReference type="NCBI Taxonomy" id="36839"/>
    <lineage>
        <taxon>Bacteria</taxon>
        <taxon>Bacillati</taxon>
        <taxon>Bacillota</taxon>
        <taxon>Clostridia</taxon>
        <taxon>Eubacteriales</taxon>
        <taxon>Clostridiaceae</taxon>
        <taxon>Clostridium</taxon>
    </lineage>
</organism>
<gene>
    <name evidence="1" type="ORF">CROST_022330</name>
</gene>
<dbReference type="RefSeq" id="WP_077832820.1">
    <property type="nucleotide sequence ID" value="NZ_CP096983.1"/>
</dbReference>
<sequence length="65" mass="7208">MIRKVKKTISLFANVISKMLDDIFCILGITFLDIGAFKISSAVGYIVVGVCFLVFAFFIAKKRGE</sequence>
<dbReference type="Proteomes" id="UP000190951">
    <property type="component" value="Chromosome"/>
</dbReference>
<protein>
    <submittedName>
        <fullName evidence="1">Uncharacterized protein</fullName>
    </submittedName>
</protein>
<keyword evidence="2" id="KW-1185">Reference proteome</keyword>
<evidence type="ECO:0000313" key="2">
    <source>
        <dbReference type="Proteomes" id="UP000190951"/>
    </source>
</evidence>
<proteinExistence type="predicted"/>
<dbReference type="STRING" id="84029.CROST_35610"/>
<evidence type="ECO:0000313" key="1">
    <source>
        <dbReference type="EMBL" id="URZ11516.1"/>
    </source>
</evidence>
<dbReference type="KEGG" id="crw:CROST_022330"/>